<comment type="caution">
    <text evidence="3">The sequence shown here is derived from an EMBL/GenBank/DDBJ whole genome shotgun (WGS) entry which is preliminary data.</text>
</comment>
<dbReference type="AlphaFoldDB" id="A0A9W6SE68"/>
<evidence type="ECO:0000313" key="3">
    <source>
        <dbReference type="EMBL" id="GLY91060.1"/>
    </source>
</evidence>
<protein>
    <submittedName>
        <fullName evidence="3">Uncharacterized protein</fullName>
    </submittedName>
</protein>
<evidence type="ECO:0000256" key="2">
    <source>
        <dbReference type="SAM" id="Phobius"/>
    </source>
</evidence>
<name>A0A9W6SE68_9ACTN</name>
<feature type="compositionally biased region" description="Gly residues" evidence="1">
    <location>
        <begin position="1"/>
        <end position="11"/>
    </location>
</feature>
<keyword evidence="4" id="KW-1185">Reference proteome</keyword>
<reference evidence="3" key="1">
    <citation type="submission" date="2023-03" db="EMBL/GenBank/DDBJ databases">
        <title>Actinoallomurus iriomotensis NBRC 103684.</title>
        <authorList>
            <person name="Ichikawa N."/>
            <person name="Sato H."/>
            <person name="Tonouchi N."/>
        </authorList>
    </citation>
    <scope>NUCLEOTIDE SEQUENCE</scope>
    <source>
        <strain evidence="3">NBRC 103684</strain>
    </source>
</reference>
<feature type="transmembrane region" description="Helical" evidence="2">
    <location>
        <begin position="121"/>
        <end position="144"/>
    </location>
</feature>
<sequence>MSNGPEGGQGAQPGQPDSWPPPETQEWQPGSSPAPPAPGWPSSGPGGSGGPSGPGYPGGPPAGPGGPGMPGGYPGGPSGPAYPGGPGGPGPGGPGGPPPWGGPAQPYGFGPPPAPAKKGGAGVFLAIGAGVLALIVIVVVVVAVSKGSGDDPKKTSGKAAAEAGKALGSAGGAIYTGTYGGNQATFKVTKAGSARGTYNSHGSPVSRVDVGGATYIKADSSYWSAEGQSSTEADKAEGKWAKSPDSATDLKLSDFSPAKLSQVLQQAGNDPQAVNTPAGSTPAIKMTVGESTYYISKKSPHRLLRIEGTAGSDSYALDVQALQGSEMSTVFSELRGDVQDLKDVYDPSITTLPMGKIQFGSCTESGCTVHGSVMPSSTGTSTASVHITMNAKFWGDGPTVSTCKGTGTTTPSHETTITCRTSGSAWTSWYRSHNGRFTIHASSTFDATVNSSSDVNELLTKLQQEQQGG</sequence>
<dbReference type="RefSeq" id="WP_285582392.1">
    <property type="nucleotide sequence ID" value="NZ_BSTK01000018.1"/>
</dbReference>
<keyword evidence="2" id="KW-0472">Membrane</keyword>
<organism evidence="3 4">
    <name type="scientific">Actinoallomurus iriomotensis</name>
    <dbReference type="NCBI Taxonomy" id="478107"/>
    <lineage>
        <taxon>Bacteria</taxon>
        <taxon>Bacillati</taxon>
        <taxon>Actinomycetota</taxon>
        <taxon>Actinomycetes</taxon>
        <taxon>Streptosporangiales</taxon>
        <taxon>Thermomonosporaceae</taxon>
        <taxon>Actinoallomurus</taxon>
    </lineage>
</organism>
<gene>
    <name evidence="3" type="ORF">Airi02_089890</name>
</gene>
<keyword evidence="2" id="KW-0812">Transmembrane</keyword>
<feature type="compositionally biased region" description="Gly residues" evidence="1">
    <location>
        <begin position="44"/>
        <end position="56"/>
    </location>
</feature>
<feature type="compositionally biased region" description="Gly residues" evidence="1">
    <location>
        <begin position="65"/>
        <end position="85"/>
    </location>
</feature>
<keyword evidence="2" id="KW-1133">Transmembrane helix</keyword>
<evidence type="ECO:0000256" key="1">
    <source>
        <dbReference type="SAM" id="MobiDB-lite"/>
    </source>
</evidence>
<dbReference type="Proteomes" id="UP001165074">
    <property type="component" value="Unassembled WGS sequence"/>
</dbReference>
<feature type="compositionally biased region" description="Pro residues" evidence="1">
    <location>
        <begin position="86"/>
        <end position="101"/>
    </location>
</feature>
<evidence type="ECO:0000313" key="4">
    <source>
        <dbReference type="Proteomes" id="UP001165074"/>
    </source>
</evidence>
<feature type="region of interest" description="Disordered" evidence="1">
    <location>
        <begin position="1"/>
        <end position="113"/>
    </location>
</feature>
<dbReference type="EMBL" id="BSTK01000018">
    <property type="protein sequence ID" value="GLY91060.1"/>
    <property type="molecule type" value="Genomic_DNA"/>
</dbReference>
<proteinExistence type="predicted"/>
<accession>A0A9W6SE68</accession>
<feature type="region of interest" description="Disordered" evidence="1">
    <location>
        <begin position="226"/>
        <end position="245"/>
    </location>
</feature>
<feature type="compositionally biased region" description="Basic and acidic residues" evidence="1">
    <location>
        <begin position="232"/>
        <end position="242"/>
    </location>
</feature>